<dbReference type="GO" id="GO:0045893">
    <property type="term" value="P:positive regulation of DNA-templated transcription"/>
    <property type="evidence" value="ECO:0007669"/>
    <property type="project" value="InterPro"/>
</dbReference>
<protein>
    <submittedName>
        <fullName evidence="4">Cd(II)/Pb(II)-responsive transcriptional regulator</fullName>
    </submittedName>
</protein>
<dbReference type="PANTHER" id="PTHR30204:SF92">
    <property type="entry name" value="HTH-TYPE TRANSCRIPTIONAL REGULATOR ZNTR"/>
    <property type="match status" value="1"/>
</dbReference>
<dbReference type="SUPFAM" id="SSF46955">
    <property type="entry name" value="Putative DNA-binding domain"/>
    <property type="match status" value="1"/>
</dbReference>
<dbReference type="Gene3D" id="1.10.1660.10">
    <property type="match status" value="1"/>
</dbReference>
<dbReference type="PRINTS" id="PR00040">
    <property type="entry name" value="HTHMERR"/>
</dbReference>
<dbReference type="SMART" id="SM00422">
    <property type="entry name" value="HTH_MERR"/>
    <property type="match status" value="1"/>
</dbReference>
<dbReference type="GO" id="GO:0046872">
    <property type="term" value="F:metal ion binding"/>
    <property type="evidence" value="ECO:0007669"/>
    <property type="project" value="InterPro"/>
</dbReference>
<dbReference type="CDD" id="cd04784">
    <property type="entry name" value="HTH_CadR-PbrR"/>
    <property type="match status" value="1"/>
</dbReference>
<feature type="domain" description="HTH merR-type" evidence="3">
    <location>
        <begin position="1"/>
        <end position="69"/>
    </location>
</feature>
<dbReference type="InterPro" id="IPR011791">
    <property type="entry name" value="CadR-PbrR"/>
</dbReference>
<organism evidence="4 5">
    <name type="scientific">Pandoraea nosoerga</name>
    <dbReference type="NCBI Taxonomy" id="2508296"/>
    <lineage>
        <taxon>Bacteria</taxon>
        <taxon>Pseudomonadati</taxon>
        <taxon>Pseudomonadota</taxon>
        <taxon>Betaproteobacteria</taxon>
        <taxon>Burkholderiales</taxon>
        <taxon>Burkholderiaceae</taxon>
        <taxon>Pandoraea</taxon>
    </lineage>
</organism>
<dbReference type="InterPro" id="IPR047057">
    <property type="entry name" value="MerR_fam"/>
</dbReference>
<gene>
    <name evidence="4" type="ORF">PNO31109_04195</name>
</gene>
<keyword evidence="5" id="KW-1185">Reference proteome</keyword>
<accession>A0A5E4XZG9</accession>
<dbReference type="PANTHER" id="PTHR30204">
    <property type="entry name" value="REDOX-CYCLING DRUG-SENSING TRANSCRIPTIONAL ACTIVATOR SOXR"/>
    <property type="match status" value="1"/>
</dbReference>
<dbReference type="EMBL" id="CABPSC010000023">
    <property type="protein sequence ID" value="VVE41861.1"/>
    <property type="molecule type" value="Genomic_DNA"/>
</dbReference>
<evidence type="ECO:0000259" key="3">
    <source>
        <dbReference type="PROSITE" id="PS50937"/>
    </source>
</evidence>
<dbReference type="GO" id="GO:0003677">
    <property type="term" value="F:DNA binding"/>
    <property type="evidence" value="ECO:0007669"/>
    <property type="project" value="UniProtKB-KW"/>
</dbReference>
<proteinExistence type="predicted"/>
<feature type="region of interest" description="Disordered" evidence="2">
    <location>
        <begin position="156"/>
        <end position="178"/>
    </location>
</feature>
<dbReference type="GO" id="GO:0003700">
    <property type="term" value="F:DNA-binding transcription factor activity"/>
    <property type="evidence" value="ECO:0007669"/>
    <property type="project" value="InterPro"/>
</dbReference>
<evidence type="ECO:0000256" key="1">
    <source>
        <dbReference type="ARBA" id="ARBA00023125"/>
    </source>
</evidence>
<dbReference type="Pfam" id="PF13411">
    <property type="entry name" value="MerR_1"/>
    <property type="match status" value="1"/>
</dbReference>
<dbReference type="AlphaFoldDB" id="A0A5E4XZG9"/>
<dbReference type="OrthoDB" id="9808480at2"/>
<evidence type="ECO:0000313" key="5">
    <source>
        <dbReference type="Proteomes" id="UP000367825"/>
    </source>
</evidence>
<dbReference type="PROSITE" id="PS50937">
    <property type="entry name" value="HTH_MERR_2"/>
    <property type="match status" value="1"/>
</dbReference>
<sequence length="178" mass="19465">MKIGELARAAGTDVETIRYYERAGLLPPPPRTDSGYRTYGEDHLEALRFIRHCRSLDMPLADAKRLGELAHDTSVTCEDANRLIETHLARVHARIHELQALEQQLLHLQAQCQSRHDTSDCGILRALMQGANGEACACHNDTDPIGVACDHALTPASHPASGHTHRHTGSPSRRGGSA</sequence>
<dbReference type="RefSeq" id="WP_150557396.1">
    <property type="nucleotide sequence ID" value="NZ_CABPSC010000023.1"/>
</dbReference>
<dbReference type="Proteomes" id="UP000367825">
    <property type="component" value="Unassembled WGS sequence"/>
</dbReference>
<evidence type="ECO:0000256" key="2">
    <source>
        <dbReference type="SAM" id="MobiDB-lite"/>
    </source>
</evidence>
<name>A0A5E4XZG9_9BURK</name>
<reference evidence="4 5" key="1">
    <citation type="submission" date="2019-08" db="EMBL/GenBank/DDBJ databases">
        <authorList>
            <person name="Peeters C."/>
        </authorList>
    </citation>
    <scope>NUCLEOTIDE SEQUENCE [LARGE SCALE GENOMIC DNA]</scope>
    <source>
        <strain evidence="4 5">LMG 31109</strain>
    </source>
</reference>
<dbReference type="InterPro" id="IPR009061">
    <property type="entry name" value="DNA-bd_dom_put_sf"/>
</dbReference>
<keyword evidence="1" id="KW-0238">DNA-binding</keyword>
<evidence type="ECO:0000313" key="4">
    <source>
        <dbReference type="EMBL" id="VVE41861.1"/>
    </source>
</evidence>
<dbReference type="InterPro" id="IPR000551">
    <property type="entry name" value="MerR-type_HTH_dom"/>
</dbReference>